<keyword evidence="3 11" id="KW-0812">Transmembrane</keyword>
<dbReference type="GO" id="GO:0007166">
    <property type="term" value="P:cell surface receptor signaling pathway"/>
    <property type="evidence" value="ECO:0007669"/>
    <property type="project" value="TreeGrafter"/>
</dbReference>
<feature type="transmembrane region" description="Helical" evidence="11">
    <location>
        <begin position="210"/>
        <end position="230"/>
    </location>
</feature>
<dbReference type="InterPro" id="IPR051713">
    <property type="entry name" value="T-cell_Activation_Regulation"/>
</dbReference>
<comment type="subcellular location">
    <subcellularLocation>
        <location evidence="1">Cell membrane</location>
        <topology evidence="1">Single-pass type I membrane protein</topology>
    </subcellularLocation>
</comment>
<dbReference type="GO" id="GO:0042102">
    <property type="term" value="P:positive regulation of T cell proliferation"/>
    <property type="evidence" value="ECO:0007669"/>
    <property type="project" value="TreeGrafter"/>
</dbReference>
<evidence type="ECO:0000256" key="11">
    <source>
        <dbReference type="SAM" id="Phobius"/>
    </source>
</evidence>
<keyword evidence="5 11" id="KW-1133">Transmembrane helix</keyword>
<evidence type="ECO:0000256" key="5">
    <source>
        <dbReference type="ARBA" id="ARBA00022989"/>
    </source>
</evidence>
<evidence type="ECO:0000259" key="12">
    <source>
        <dbReference type="PROSITE" id="PS50835"/>
    </source>
</evidence>
<dbReference type="GO" id="GO:0009897">
    <property type="term" value="C:external side of plasma membrane"/>
    <property type="evidence" value="ECO:0007669"/>
    <property type="project" value="TreeGrafter"/>
</dbReference>
<evidence type="ECO:0000313" key="14">
    <source>
        <dbReference type="Proteomes" id="UP000693946"/>
    </source>
</evidence>
<feature type="domain" description="Ig-like" evidence="12">
    <location>
        <begin position="110"/>
        <end position="193"/>
    </location>
</feature>
<evidence type="ECO:0000256" key="1">
    <source>
        <dbReference type="ARBA" id="ARBA00004251"/>
    </source>
</evidence>
<evidence type="ECO:0000256" key="10">
    <source>
        <dbReference type="ARBA" id="ARBA00023319"/>
    </source>
</evidence>
<accession>A0AAV6R2J7</accession>
<evidence type="ECO:0000256" key="8">
    <source>
        <dbReference type="ARBA" id="ARBA00023170"/>
    </source>
</evidence>
<comment type="caution">
    <text evidence="13">The sequence shown here is derived from an EMBL/GenBank/DDBJ whole genome shotgun (WGS) entry which is preliminary data.</text>
</comment>
<evidence type="ECO:0000256" key="3">
    <source>
        <dbReference type="ARBA" id="ARBA00022692"/>
    </source>
</evidence>
<evidence type="ECO:0000256" key="4">
    <source>
        <dbReference type="ARBA" id="ARBA00022729"/>
    </source>
</evidence>
<dbReference type="GO" id="GO:0042130">
    <property type="term" value="P:negative regulation of T cell proliferation"/>
    <property type="evidence" value="ECO:0007669"/>
    <property type="project" value="TreeGrafter"/>
</dbReference>
<organism evidence="13 14">
    <name type="scientific">Solea senegalensis</name>
    <name type="common">Senegalese sole</name>
    <dbReference type="NCBI Taxonomy" id="28829"/>
    <lineage>
        <taxon>Eukaryota</taxon>
        <taxon>Metazoa</taxon>
        <taxon>Chordata</taxon>
        <taxon>Craniata</taxon>
        <taxon>Vertebrata</taxon>
        <taxon>Euteleostomi</taxon>
        <taxon>Actinopterygii</taxon>
        <taxon>Neopterygii</taxon>
        <taxon>Teleostei</taxon>
        <taxon>Neoteleostei</taxon>
        <taxon>Acanthomorphata</taxon>
        <taxon>Carangaria</taxon>
        <taxon>Pleuronectiformes</taxon>
        <taxon>Pleuronectoidei</taxon>
        <taxon>Soleidae</taxon>
        <taxon>Solea</taxon>
    </lineage>
</organism>
<keyword evidence="2" id="KW-1003">Cell membrane</keyword>
<keyword evidence="10" id="KW-0393">Immunoglobulin domain</keyword>
<dbReference type="InterPro" id="IPR053896">
    <property type="entry name" value="BTN3A2-like_Ig-C"/>
</dbReference>
<evidence type="ECO:0000256" key="7">
    <source>
        <dbReference type="ARBA" id="ARBA00023157"/>
    </source>
</evidence>
<keyword evidence="8" id="KW-0675">Receptor</keyword>
<reference evidence="13 14" key="1">
    <citation type="journal article" date="2021" name="Sci. Rep.">
        <title>Chromosome anchoring in Senegalese sole (Solea senegalensis) reveals sex-associated markers and genome rearrangements in flatfish.</title>
        <authorList>
            <person name="Guerrero-Cozar I."/>
            <person name="Gomez-Garrido J."/>
            <person name="Berbel C."/>
            <person name="Martinez-Blanch J.F."/>
            <person name="Alioto T."/>
            <person name="Claros M.G."/>
            <person name="Gagnaire P.A."/>
            <person name="Manchado M."/>
        </authorList>
    </citation>
    <scope>NUCLEOTIDE SEQUENCE [LARGE SCALE GENOMIC DNA]</scope>
    <source>
        <strain evidence="13">Sse05_10M</strain>
    </source>
</reference>
<dbReference type="AlphaFoldDB" id="A0AAV6R2J7"/>
<evidence type="ECO:0000256" key="2">
    <source>
        <dbReference type="ARBA" id="ARBA00022475"/>
    </source>
</evidence>
<dbReference type="InterPro" id="IPR007110">
    <property type="entry name" value="Ig-like_dom"/>
</dbReference>
<name>A0AAV6R2J7_SOLSE</name>
<dbReference type="Pfam" id="PF05729">
    <property type="entry name" value="NACHT"/>
    <property type="match status" value="1"/>
</dbReference>
<dbReference type="EMBL" id="JAGKHQ010000014">
    <property type="protein sequence ID" value="KAG7499658.1"/>
    <property type="molecule type" value="Genomic_DNA"/>
</dbReference>
<keyword evidence="6 11" id="KW-0472">Membrane</keyword>
<proteinExistence type="predicted"/>
<dbReference type="InterPro" id="IPR007111">
    <property type="entry name" value="NACHT_NTPase"/>
</dbReference>
<dbReference type="GO" id="GO:0031295">
    <property type="term" value="P:T cell costimulation"/>
    <property type="evidence" value="ECO:0007669"/>
    <property type="project" value="TreeGrafter"/>
</dbReference>
<keyword evidence="4" id="KW-0732">Signal</keyword>
<evidence type="ECO:0000256" key="9">
    <source>
        <dbReference type="ARBA" id="ARBA00023180"/>
    </source>
</evidence>
<keyword evidence="14" id="KW-1185">Reference proteome</keyword>
<protein>
    <submittedName>
        <fullName evidence="13">Programmed cell death 1 ligand 1-like</fullName>
    </submittedName>
</protein>
<dbReference type="InterPro" id="IPR003599">
    <property type="entry name" value="Ig_sub"/>
</dbReference>
<dbReference type="PROSITE" id="PS50835">
    <property type="entry name" value="IG_LIKE"/>
    <property type="match status" value="2"/>
</dbReference>
<keyword evidence="9" id="KW-0325">Glycoprotein</keyword>
<evidence type="ECO:0000313" key="13">
    <source>
        <dbReference type="EMBL" id="KAG7499658.1"/>
    </source>
</evidence>
<dbReference type="Pfam" id="PF22705">
    <property type="entry name" value="C2-set_3"/>
    <property type="match status" value="1"/>
</dbReference>
<dbReference type="PANTHER" id="PTHR25466:SF3">
    <property type="entry name" value="PROGRAMMED CELL DEATH 1 LIGAND 1"/>
    <property type="match status" value="1"/>
</dbReference>
<feature type="domain" description="Ig-like" evidence="12">
    <location>
        <begin position="1"/>
        <end position="106"/>
    </location>
</feature>
<evidence type="ECO:0000256" key="6">
    <source>
        <dbReference type="ARBA" id="ARBA00023136"/>
    </source>
</evidence>
<sequence>MYESVFGGDVVMGCSFRPKTSGRSGDLQVTWHWIGPGFNREVYIWKNGKGHSASQEYQDRATLLTEQLSEGWAKLQLSKLKIRDSGKYQCLVRTAEGADYKTIILSVVAPYQAVTKHIEKAAEGDDLLLTCQSEGYPQSTVVWKDGRQRTLVPNTTAASTSDQLFKVTSQIRVSSSDKNNYTCVFTKDGHSATFHLPDEIPIQHVRNDTVPVILLVGVVLVAIAVMVAVCQRQRKGSNASSTRNLVVDARGRWFPASTCLQINTEDEEERTIFNENCMEENLGVFLKARYSEVKHQWPTFNLEELPHTLQNNEGQSVNLQALLPEAGEVRFLEGPPGSGKTTVAYILVSSWTEGATDILDLSSLRLLIYVDCSAVKGDLFREIMTQVSLEKQTEDELRMTLTKSKEALLLLDGYKEGNQMFDESLKRFLSERGGCRVLITAFPGSCPALREAFRTGVVLKLQTRTVNYKR</sequence>
<dbReference type="SMART" id="SM00409">
    <property type="entry name" value="IG"/>
    <property type="match status" value="2"/>
</dbReference>
<dbReference type="GO" id="GO:0071222">
    <property type="term" value="P:cellular response to lipopolysaccharide"/>
    <property type="evidence" value="ECO:0007669"/>
    <property type="project" value="TreeGrafter"/>
</dbReference>
<dbReference type="GO" id="GO:0006955">
    <property type="term" value="P:immune response"/>
    <property type="evidence" value="ECO:0007669"/>
    <property type="project" value="TreeGrafter"/>
</dbReference>
<keyword evidence="7" id="KW-1015">Disulfide bond</keyword>
<dbReference type="PANTHER" id="PTHR25466">
    <property type="entry name" value="T-LYMPHOCYTE ACTIVATION ANTIGEN"/>
    <property type="match status" value="1"/>
</dbReference>
<dbReference type="Proteomes" id="UP000693946">
    <property type="component" value="Linkage Group LG21"/>
</dbReference>
<gene>
    <name evidence="13" type="ORF">JOB18_045152</name>
</gene>